<evidence type="ECO:0000313" key="1">
    <source>
        <dbReference type="EMBL" id="KAL2722089.1"/>
    </source>
</evidence>
<keyword evidence="2" id="KW-1185">Reference proteome</keyword>
<gene>
    <name evidence="1" type="ORF">V1477_020909</name>
</gene>
<dbReference type="AlphaFoldDB" id="A0ABD2AN94"/>
<name>A0ABD2AN94_VESMC</name>
<organism evidence="1 2">
    <name type="scientific">Vespula maculifrons</name>
    <name type="common">Eastern yellow jacket</name>
    <name type="synonym">Wasp</name>
    <dbReference type="NCBI Taxonomy" id="7453"/>
    <lineage>
        <taxon>Eukaryota</taxon>
        <taxon>Metazoa</taxon>
        <taxon>Ecdysozoa</taxon>
        <taxon>Arthropoda</taxon>
        <taxon>Hexapoda</taxon>
        <taxon>Insecta</taxon>
        <taxon>Pterygota</taxon>
        <taxon>Neoptera</taxon>
        <taxon>Endopterygota</taxon>
        <taxon>Hymenoptera</taxon>
        <taxon>Apocrita</taxon>
        <taxon>Aculeata</taxon>
        <taxon>Vespoidea</taxon>
        <taxon>Vespidae</taxon>
        <taxon>Vespinae</taxon>
        <taxon>Vespula</taxon>
    </lineage>
</organism>
<accession>A0ABD2AN94</accession>
<dbReference type="EMBL" id="JAYRBN010000116">
    <property type="protein sequence ID" value="KAL2722089.1"/>
    <property type="molecule type" value="Genomic_DNA"/>
</dbReference>
<sequence length="556" mass="63039">MVMSNSFGTKDGKLYEIPGARTSESASPRENFEFTPDLREISLAGPFLSLGGFRAHGIQFVSEVMRGVGVATLYNGNWENGMKMKSIAIKKNKKSRYPRSWNEKKKEKNRRKTIFLRKVFGNVAEKYNVAYPDEAFVSASNGLLMYLTISGRHRSPFHGGEEGGLVGLLGLLLLAGRHRIYGHFISHQTVKKKSHGGKEKRRGKSRYDEDLNNFDRLQVSNKYNSDFLLRRPFTLINHTFVQLVNLLASPWPLPLWYPVAINLRRSVNIRNFIINLGGGDIGIHGASFGTCIGIDETFSSPSVRGLKEEEKMRKDAWCTIKRLRTIVEKRSYDVIIDILRTGHSQALVQYENLLLIHIQRTERSQGSLVLEDETLCNEISTSLRIRISIPEFCYDIILIDFANHIFTISTISTLYIEILVNQDLYATGNNTISLQTIRSCDSRGDTIILITSMERKRYKPFGSLNGRNHSLFVQNTILISLNSSPEKVVLITIQFLCGSRPFEMLLGFHSNTRSNHGPRCRLCNGEVICNDVCTEILLASRCFNCVYLIIFETSDT</sequence>
<dbReference type="Proteomes" id="UP001607303">
    <property type="component" value="Unassembled WGS sequence"/>
</dbReference>
<proteinExistence type="predicted"/>
<protein>
    <submittedName>
        <fullName evidence="1">Uncharacterized protein</fullName>
    </submittedName>
</protein>
<reference evidence="1 2" key="1">
    <citation type="journal article" date="2024" name="Ann. Entomol. Soc. Am.">
        <title>Genomic analyses of the southern and eastern yellowjacket wasps (Hymenoptera: Vespidae) reveal evolutionary signatures of social life.</title>
        <authorList>
            <person name="Catto M.A."/>
            <person name="Caine P.B."/>
            <person name="Orr S.E."/>
            <person name="Hunt B.G."/>
            <person name="Goodisman M.A.D."/>
        </authorList>
    </citation>
    <scope>NUCLEOTIDE SEQUENCE [LARGE SCALE GENOMIC DNA]</scope>
    <source>
        <strain evidence="1">232</strain>
        <tissue evidence="1">Head and thorax</tissue>
    </source>
</reference>
<comment type="caution">
    <text evidence="1">The sequence shown here is derived from an EMBL/GenBank/DDBJ whole genome shotgun (WGS) entry which is preliminary data.</text>
</comment>
<evidence type="ECO:0000313" key="2">
    <source>
        <dbReference type="Proteomes" id="UP001607303"/>
    </source>
</evidence>
<feature type="non-terminal residue" evidence="1">
    <location>
        <position position="556"/>
    </location>
</feature>